<evidence type="ECO:0000259" key="1">
    <source>
        <dbReference type="Pfam" id="PF07734"/>
    </source>
</evidence>
<dbReference type="EMBL" id="JBEAFC010000008">
    <property type="protein sequence ID" value="KAL1543919.1"/>
    <property type="molecule type" value="Genomic_DNA"/>
</dbReference>
<keyword evidence="3" id="KW-1185">Reference proteome</keyword>
<dbReference type="AlphaFoldDB" id="A0ABD1GII1"/>
<name>A0ABD1GII1_SALDI</name>
<evidence type="ECO:0000313" key="2">
    <source>
        <dbReference type="EMBL" id="KAL1543919.1"/>
    </source>
</evidence>
<dbReference type="Pfam" id="PF07734">
    <property type="entry name" value="FBA_1"/>
    <property type="match status" value="1"/>
</dbReference>
<dbReference type="InterPro" id="IPR006527">
    <property type="entry name" value="F-box-assoc_dom_typ1"/>
</dbReference>
<gene>
    <name evidence="2" type="ORF">AAHA92_20832</name>
</gene>
<organism evidence="2 3">
    <name type="scientific">Salvia divinorum</name>
    <name type="common">Maria pastora</name>
    <name type="synonym">Diviner's sage</name>
    <dbReference type="NCBI Taxonomy" id="28513"/>
    <lineage>
        <taxon>Eukaryota</taxon>
        <taxon>Viridiplantae</taxon>
        <taxon>Streptophyta</taxon>
        <taxon>Embryophyta</taxon>
        <taxon>Tracheophyta</taxon>
        <taxon>Spermatophyta</taxon>
        <taxon>Magnoliopsida</taxon>
        <taxon>eudicotyledons</taxon>
        <taxon>Gunneridae</taxon>
        <taxon>Pentapetalae</taxon>
        <taxon>asterids</taxon>
        <taxon>lamiids</taxon>
        <taxon>Lamiales</taxon>
        <taxon>Lamiaceae</taxon>
        <taxon>Nepetoideae</taxon>
        <taxon>Mentheae</taxon>
        <taxon>Salviinae</taxon>
        <taxon>Salvia</taxon>
        <taxon>Salvia subgen. Calosphace</taxon>
    </lineage>
</organism>
<proteinExistence type="predicted"/>
<dbReference type="PANTHER" id="PTHR31672:SF13">
    <property type="entry name" value="F-BOX PROTEIN CPR30-LIKE"/>
    <property type="match status" value="1"/>
</dbReference>
<reference evidence="2 3" key="1">
    <citation type="submission" date="2024-06" db="EMBL/GenBank/DDBJ databases">
        <title>A chromosome level genome sequence of Diviner's sage (Salvia divinorum).</title>
        <authorList>
            <person name="Ford S.A."/>
            <person name="Ro D.-K."/>
            <person name="Ness R.W."/>
            <person name="Phillips M.A."/>
        </authorList>
    </citation>
    <scope>NUCLEOTIDE SEQUENCE [LARGE SCALE GENOMIC DNA]</scope>
    <source>
        <strain evidence="2">SAF-2024a</strain>
        <tissue evidence="2">Leaf</tissue>
    </source>
</reference>
<protein>
    <submittedName>
        <fullName evidence="2">F-box protein CPR1-like</fullName>
    </submittedName>
</protein>
<feature type="domain" description="F-box associated beta-propeller type 1" evidence="1">
    <location>
        <begin position="107"/>
        <end position="357"/>
    </location>
</feature>
<sequence length="371" mass="42537">MSCKSVCKPWLHLLETHEFVKSHISKSVPGLAVFLEGEPYKVFEYVDELSPKHRVPRWNVVLNFNLPCSKPPYSSVDGLLFLCSRGIMSREIFKHGMLRSEDIWWPRDLFICNPITRDYIKLLCPPEFSSSKRKVHMDTFGFGVSRTTGQYKMVRVFHELVLNRELATAELVEPKCHVYTVGTGSWSGISSIGPFKYEGNAKGVFLNGNIHWMVRDMYGSSVWISCFDLETELFSTFSPPPCNDGREECLNVSTLRGCLCLCDNSAYNEIVIWLMKEYGDEKSWTKEFVIRKRDGDYNEGLMCPIKAFPNGDILMALEYSKLLTLYFSSKTKTFRHVDLFGLQSRFCIRAVAYAPSFLPLKTLTTENVSSF</sequence>
<comment type="caution">
    <text evidence="2">The sequence shown here is derived from an EMBL/GenBank/DDBJ whole genome shotgun (WGS) entry which is preliminary data.</text>
</comment>
<dbReference type="Proteomes" id="UP001567538">
    <property type="component" value="Unassembled WGS sequence"/>
</dbReference>
<dbReference type="InterPro" id="IPR017451">
    <property type="entry name" value="F-box-assoc_interact_dom"/>
</dbReference>
<dbReference type="PANTHER" id="PTHR31672">
    <property type="entry name" value="BNACNNG10540D PROTEIN"/>
    <property type="match status" value="1"/>
</dbReference>
<evidence type="ECO:0000313" key="3">
    <source>
        <dbReference type="Proteomes" id="UP001567538"/>
    </source>
</evidence>
<accession>A0ABD1GII1</accession>
<dbReference type="NCBIfam" id="TIGR01640">
    <property type="entry name" value="F_box_assoc_1"/>
    <property type="match status" value="1"/>
</dbReference>
<dbReference type="InterPro" id="IPR050796">
    <property type="entry name" value="SCF_F-box_component"/>
</dbReference>